<comment type="subcellular location">
    <subcellularLocation>
        <location evidence="1">Nucleus</location>
        <location evidence="1">Nucleolus</location>
    </subcellularLocation>
</comment>
<evidence type="ECO:0000256" key="4">
    <source>
        <dbReference type="ARBA" id="ARBA00023242"/>
    </source>
</evidence>
<feature type="compositionally biased region" description="Basic residues" evidence="8">
    <location>
        <begin position="9"/>
        <end position="35"/>
    </location>
</feature>
<dbReference type="GO" id="GO:0005730">
    <property type="term" value="C:nucleolus"/>
    <property type="evidence" value="ECO:0007669"/>
    <property type="project" value="UniProtKB-SubCell"/>
</dbReference>
<feature type="domain" description="Nucleolar complex-associated protein 3 N-terminal" evidence="10">
    <location>
        <begin position="197"/>
        <end position="289"/>
    </location>
</feature>
<evidence type="ECO:0000256" key="1">
    <source>
        <dbReference type="ARBA" id="ARBA00004604"/>
    </source>
</evidence>
<dbReference type="OrthoDB" id="10263597at2759"/>
<evidence type="ECO:0000259" key="10">
    <source>
        <dbReference type="Pfam" id="PF07540"/>
    </source>
</evidence>
<protein>
    <recommendedName>
        <fullName evidence="6">NOC3-like protein</fullName>
    </recommendedName>
    <alternativeName>
        <fullName evidence="5">Nucleolar complex-associated protein 3-like protein</fullName>
    </alternativeName>
</protein>
<keyword evidence="3 7" id="KW-0175">Coiled coil</keyword>
<feature type="region of interest" description="Disordered" evidence="8">
    <location>
        <begin position="1"/>
        <end position="60"/>
    </location>
</feature>
<dbReference type="PANTHER" id="PTHR14428">
    <property type="entry name" value="NUCLEOLAR COMPLEX PROTEIN 3"/>
    <property type="match status" value="1"/>
</dbReference>
<organism evidence="11 13">
    <name type="scientific">Agrilus planipennis</name>
    <name type="common">Emerald ash borer</name>
    <name type="synonym">Agrilus marcopoli</name>
    <dbReference type="NCBI Taxonomy" id="224129"/>
    <lineage>
        <taxon>Eukaryota</taxon>
        <taxon>Metazoa</taxon>
        <taxon>Ecdysozoa</taxon>
        <taxon>Arthropoda</taxon>
        <taxon>Hexapoda</taxon>
        <taxon>Insecta</taxon>
        <taxon>Pterygota</taxon>
        <taxon>Neoptera</taxon>
        <taxon>Endopterygota</taxon>
        <taxon>Coleoptera</taxon>
        <taxon>Polyphaga</taxon>
        <taxon>Elateriformia</taxon>
        <taxon>Buprestoidea</taxon>
        <taxon>Buprestidae</taxon>
        <taxon>Agrilinae</taxon>
        <taxon>Agrilus</taxon>
    </lineage>
</organism>
<comment type="similarity">
    <text evidence="2">Belongs to the CBF/MAK21 family.</text>
</comment>
<dbReference type="KEGG" id="apln:108741583"/>
<dbReference type="GO" id="GO:0006270">
    <property type="term" value="P:DNA replication initiation"/>
    <property type="evidence" value="ECO:0007669"/>
    <property type="project" value="TreeGrafter"/>
</dbReference>
<evidence type="ECO:0000313" key="11">
    <source>
        <dbReference type="Proteomes" id="UP000192223"/>
    </source>
</evidence>
<feature type="domain" description="CCAAT-binding factor" evidence="9">
    <location>
        <begin position="535"/>
        <end position="687"/>
    </location>
</feature>
<dbReference type="Pfam" id="PF07540">
    <property type="entry name" value="NOC3p"/>
    <property type="match status" value="1"/>
</dbReference>
<proteinExistence type="inferred from homology"/>
<dbReference type="RefSeq" id="XP_025834674.1">
    <property type="nucleotide sequence ID" value="XM_025978889.1"/>
</dbReference>
<dbReference type="RefSeq" id="XP_025834675.1">
    <property type="nucleotide sequence ID" value="XM_025978890.1"/>
</dbReference>
<evidence type="ECO:0000256" key="7">
    <source>
        <dbReference type="SAM" id="Coils"/>
    </source>
</evidence>
<keyword evidence="4" id="KW-0539">Nucleus</keyword>
<dbReference type="SUPFAM" id="SSF48371">
    <property type="entry name" value="ARM repeat"/>
    <property type="match status" value="1"/>
</dbReference>
<evidence type="ECO:0000259" key="9">
    <source>
        <dbReference type="Pfam" id="PF03914"/>
    </source>
</evidence>
<dbReference type="Proteomes" id="UP000192223">
    <property type="component" value="Unplaced"/>
</dbReference>
<dbReference type="InterPro" id="IPR016024">
    <property type="entry name" value="ARM-type_fold"/>
</dbReference>
<evidence type="ECO:0000256" key="2">
    <source>
        <dbReference type="ARBA" id="ARBA00007797"/>
    </source>
</evidence>
<dbReference type="PANTHER" id="PTHR14428:SF5">
    <property type="entry name" value="NUCLEOLAR COMPLEX PROTEIN 3 HOMOLOG"/>
    <property type="match status" value="1"/>
</dbReference>
<evidence type="ECO:0000256" key="8">
    <source>
        <dbReference type="SAM" id="MobiDB-lite"/>
    </source>
</evidence>
<keyword evidence="11" id="KW-1185">Reference proteome</keyword>
<evidence type="ECO:0000313" key="12">
    <source>
        <dbReference type="RefSeq" id="XP_025834674.1"/>
    </source>
</evidence>
<dbReference type="CTD" id="40870"/>
<dbReference type="GeneID" id="108741583"/>
<name>A0A7F5RFI7_AGRPL</name>
<evidence type="ECO:0000256" key="6">
    <source>
        <dbReference type="ARBA" id="ARBA00032937"/>
    </source>
</evidence>
<evidence type="ECO:0000256" key="5">
    <source>
        <dbReference type="ARBA" id="ARBA00032701"/>
    </source>
</evidence>
<feature type="compositionally biased region" description="Acidic residues" evidence="8">
    <location>
        <begin position="49"/>
        <end position="60"/>
    </location>
</feature>
<dbReference type="GO" id="GO:0003682">
    <property type="term" value="F:chromatin binding"/>
    <property type="evidence" value="ECO:0007669"/>
    <property type="project" value="TreeGrafter"/>
</dbReference>
<evidence type="ECO:0000313" key="13">
    <source>
        <dbReference type="RefSeq" id="XP_025834675.1"/>
    </source>
</evidence>
<accession>A0A7F5RFI7</accession>
<dbReference type="AlphaFoldDB" id="A0A7F5RFI7"/>
<feature type="coiled-coil region" evidence="7">
    <location>
        <begin position="433"/>
        <end position="467"/>
    </location>
</feature>
<dbReference type="Pfam" id="PF03914">
    <property type="entry name" value="CBF"/>
    <property type="match status" value="1"/>
</dbReference>
<dbReference type="InterPro" id="IPR016903">
    <property type="entry name" value="Nucleolar_cplx-assoc_3"/>
</dbReference>
<sequence length="771" mass="88514">MTTKTKISKEKRKNQKRNKALKQGTAKKKQKHTNKHVTNGFKPPKTVYSDEEESEGEDDMLDMVEKEDISFLKSAIANRSYNLLSGIKFQGSTSKKGTKRKHGDEDTEALEEHYENQTKVENNVNIKNLLPIKAHGKIIPQVRVEAIEVVLEDKEKTDSEEDTQSDNEGSFILEEDVVKPITTVDLLASHAESLNKKKIQIGSLCAGILENPEEKLDNLRVVLKILDENLDEAFLTVRKIVIVALQEVFKDILPEFKIKLQENTGVKLKKETFKLQKYENTLLLCYKRFLKKLEKYMGKLIRKKGNTQKPTLEQEKLGEQSLQTMCDLLVSHPYFNFSENIAQAVIPFLCNKNKSIRLIVSSAFKNVFKEDKRGEITLKIVRLLNQLLKRHTHNVNTEMLEIFLSLKIKEVNLDQEKEHELKQKKLLSHKKRVLQLSKKEKKKKKQLQELEKELLETKAEENKKAKQQNLTEITKVVFGVCFRILKTSKNTKMLGIALGILSKFAHCINIDFYVDLVNTLKNLMQEDWLSYHERLHCMKTVFSILSGHGEALNIDPSFLYVNLYKDLLTIHASKSHNDLELALETLTQALVKRRKKVTNKRIIGFTKRLSILALQLLHNGSLGCLGIIRTLLQQNQFIDVLLDLDPSLGDGNYQPEIEDPEYCNASTTAMYETVLLSKHYHPIVRNYSTLVAHGVHVTGDKSIPIDVSKLTPEELCRDFDMAEMAFNPPVPAPKPITKVKMVGRHCFVNSDFHRFCLEKSKFKRDCKGIFL</sequence>
<reference evidence="12 13" key="1">
    <citation type="submission" date="2025-04" db="UniProtKB">
        <authorList>
            <consortium name="RefSeq"/>
        </authorList>
    </citation>
    <scope>IDENTIFICATION</scope>
    <source>
        <tissue evidence="12 13">Entire body</tissue>
    </source>
</reference>
<dbReference type="InterPro" id="IPR011501">
    <property type="entry name" value="Noc3_N"/>
</dbReference>
<gene>
    <name evidence="12 13" type="primary">LOC108741583</name>
</gene>
<evidence type="ECO:0000256" key="3">
    <source>
        <dbReference type="ARBA" id="ARBA00023054"/>
    </source>
</evidence>
<dbReference type="InterPro" id="IPR005612">
    <property type="entry name" value="CCAAT-binding_factor"/>
</dbReference>